<dbReference type="Gene3D" id="2.40.10.10">
    <property type="entry name" value="Trypsin-like serine proteases"/>
    <property type="match status" value="2"/>
</dbReference>
<evidence type="ECO:0000256" key="5">
    <source>
        <dbReference type="ARBA" id="ARBA00022825"/>
    </source>
</evidence>
<evidence type="ECO:0000256" key="8">
    <source>
        <dbReference type="ARBA" id="ARBA00038868"/>
    </source>
</evidence>
<keyword evidence="3 9" id="KW-0732">Signal</keyword>
<keyword evidence="4" id="KW-0378">Hydrolase</keyword>
<feature type="chain" id="PRO_5041991175" description="trypsin" evidence="9">
    <location>
        <begin position="23"/>
        <end position="267"/>
    </location>
</feature>
<dbReference type="InterPro" id="IPR050430">
    <property type="entry name" value="Peptidase_S1"/>
</dbReference>
<keyword evidence="6" id="KW-1015">Disulfide bond</keyword>
<comment type="subcellular location">
    <subcellularLocation>
        <location evidence="1">Secreted</location>
        <location evidence="1">Extracellular space</location>
    </subcellularLocation>
</comment>
<evidence type="ECO:0000256" key="9">
    <source>
        <dbReference type="SAM" id="SignalP"/>
    </source>
</evidence>
<dbReference type="SUPFAM" id="SSF50494">
    <property type="entry name" value="Trypsin-like serine proteases"/>
    <property type="match status" value="1"/>
</dbReference>
<evidence type="ECO:0000256" key="2">
    <source>
        <dbReference type="ARBA" id="ARBA00022670"/>
    </source>
</evidence>
<dbReference type="SMART" id="SM00020">
    <property type="entry name" value="Tryp_SPc"/>
    <property type="match status" value="1"/>
</dbReference>
<dbReference type="AlphaFoldDB" id="A0AAD4JTX4"/>
<accession>A0AAD4JTX4</accession>
<dbReference type="InterPro" id="IPR043504">
    <property type="entry name" value="Peptidase_S1_PA_chymotrypsin"/>
</dbReference>
<dbReference type="EMBL" id="JAJJHW010003409">
    <property type="protein sequence ID" value="KAH8359257.1"/>
    <property type="molecule type" value="Genomic_DNA"/>
</dbReference>
<feature type="signal peptide" evidence="9">
    <location>
        <begin position="1"/>
        <end position="22"/>
    </location>
</feature>
<dbReference type="PANTHER" id="PTHR24276:SF91">
    <property type="entry name" value="AT26814P-RELATED"/>
    <property type="match status" value="1"/>
</dbReference>
<dbReference type="PANTHER" id="PTHR24276">
    <property type="entry name" value="POLYSERASE-RELATED"/>
    <property type="match status" value="1"/>
</dbReference>
<evidence type="ECO:0000256" key="6">
    <source>
        <dbReference type="ARBA" id="ARBA00023157"/>
    </source>
</evidence>
<dbReference type="Proteomes" id="UP001200034">
    <property type="component" value="Unassembled WGS sequence"/>
</dbReference>
<evidence type="ECO:0000256" key="7">
    <source>
        <dbReference type="ARBA" id="ARBA00036320"/>
    </source>
</evidence>
<keyword evidence="12" id="KW-1185">Reference proteome</keyword>
<dbReference type="GO" id="GO:0004252">
    <property type="term" value="F:serine-type endopeptidase activity"/>
    <property type="evidence" value="ECO:0007669"/>
    <property type="project" value="UniProtKB-EC"/>
</dbReference>
<evidence type="ECO:0000256" key="3">
    <source>
        <dbReference type="ARBA" id="ARBA00022729"/>
    </source>
</evidence>
<protein>
    <recommendedName>
        <fullName evidence="8">trypsin</fullName>
        <ecNumber evidence="8">3.4.21.4</ecNumber>
    </recommendedName>
</protein>
<comment type="catalytic activity">
    <reaction evidence="7">
        <text>Preferential cleavage: Arg-|-Xaa, Lys-|-Xaa.</text>
        <dbReference type="EC" id="3.4.21.4"/>
    </reaction>
</comment>
<dbReference type="GO" id="GO:0006508">
    <property type="term" value="P:proteolysis"/>
    <property type="evidence" value="ECO:0007669"/>
    <property type="project" value="UniProtKB-KW"/>
</dbReference>
<keyword evidence="5" id="KW-0720">Serine protease</keyword>
<evidence type="ECO:0000259" key="10">
    <source>
        <dbReference type="PROSITE" id="PS50240"/>
    </source>
</evidence>
<evidence type="ECO:0000313" key="12">
    <source>
        <dbReference type="Proteomes" id="UP001200034"/>
    </source>
</evidence>
<name>A0AAD4JTX4_9MUSC</name>
<sequence length="267" mass="30282">SIMRLYNWLCLVLFNWRSAVDGKQYKNNINLKTNPRKRLWNPKGDNDLGGWLIRIVNGNGHFACCGSYISPLMVLTSANCIEPYRHSLAGASAEGIAMLDNEDNFAFIETVYTPEEFKETKNFMDVAVVRLRRPIKGKLTEFIKLCDDNITAPMDMLSIGWGYSSFSIQDPSINPRNFSVPVLNIDECKQKFSKNRRVTISDSVFCVTHPNDRRQCIYDPGCPLVYNNQLCGIVSVDSTCVDPSKPGIYTNINSVQEFIKKIETEIN</sequence>
<feature type="domain" description="Peptidase S1" evidence="10">
    <location>
        <begin position="51"/>
        <end position="267"/>
    </location>
</feature>
<keyword evidence="2" id="KW-0645">Protease</keyword>
<feature type="non-terminal residue" evidence="11">
    <location>
        <position position="1"/>
    </location>
</feature>
<evidence type="ECO:0000256" key="4">
    <source>
        <dbReference type="ARBA" id="ARBA00022801"/>
    </source>
</evidence>
<dbReference type="Pfam" id="PF00089">
    <property type="entry name" value="Trypsin"/>
    <property type="match status" value="1"/>
</dbReference>
<dbReference type="PROSITE" id="PS50240">
    <property type="entry name" value="TRYPSIN_DOM"/>
    <property type="match status" value="1"/>
</dbReference>
<dbReference type="InterPro" id="IPR009003">
    <property type="entry name" value="Peptidase_S1_PA"/>
</dbReference>
<dbReference type="EC" id="3.4.21.4" evidence="8"/>
<feature type="non-terminal residue" evidence="11">
    <location>
        <position position="267"/>
    </location>
</feature>
<comment type="caution">
    <text evidence="11">The sequence shown here is derived from an EMBL/GenBank/DDBJ whole genome shotgun (WGS) entry which is preliminary data.</text>
</comment>
<dbReference type="InterPro" id="IPR001254">
    <property type="entry name" value="Trypsin_dom"/>
</dbReference>
<evidence type="ECO:0000313" key="11">
    <source>
        <dbReference type="EMBL" id="KAH8359257.1"/>
    </source>
</evidence>
<gene>
    <name evidence="11" type="ORF">KR093_005339</name>
</gene>
<proteinExistence type="predicted"/>
<reference evidence="11" key="1">
    <citation type="journal article" date="2021" name="Mol. Ecol. Resour.">
        <title>Phylogenomic analyses of the genus Drosophila reveals genomic signals of climate adaptation.</title>
        <authorList>
            <person name="Li F."/>
            <person name="Rane R.V."/>
            <person name="Luria V."/>
            <person name="Xiong Z."/>
            <person name="Chen J."/>
            <person name="Li Z."/>
            <person name="Catullo R.A."/>
            <person name="Griffin P.C."/>
            <person name="Schiffer M."/>
            <person name="Pearce S."/>
            <person name="Lee S.F."/>
            <person name="McElroy K."/>
            <person name="Stocker A."/>
            <person name="Shirriffs J."/>
            <person name="Cockerell F."/>
            <person name="Coppin C."/>
            <person name="Sgro C.M."/>
            <person name="Karger A."/>
            <person name="Cain J.W."/>
            <person name="Weber J.A."/>
            <person name="Santpere G."/>
            <person name="Kirschner M.W."/>
            <person name="Hoffmann A.A."/>
            <person name="Oakeshott J.G."/>
            <person name="Zhang G."/>
        </authorList>
    </citation>
    <scope>NUCLEOTIDE SEQUENCE</scope>
    <source>
        <strain evidence="11">BGI-SZ-2011g</strain>
    </source>
</reference>
<organism evidence="11 12">
    <name type="scientific">Drosophila rubida</name>
    <dbReference type="NCBI Taxonomy" id="30044"/>
    <lineage>
        <taxon>Eukaryota</taxon>
        <taxon>Metazoa</taxon>
        <taxon>Ecdysozoa</taxon>
        <taxon>Arthropoda</taxon>
        <taxon>Hexapoda</taxon>
        <taxon>Insecta</taxon>
        <taxon>Pterygota</taxon>
        <taxon>Neoptera</taxon>
        <taxon>Endopterygota</taxon>
        <taxon>Diptera</taxon>
        <taxon>Brachycera</taxon>
        <taxon>Muscomorpha</taxon>
        <taxon>Ephydroidea</taxon>
        <taxon>Drosophilidae</taxon>
        <taxon>Drosophila</taxon>
    </lineage>
</organism>
<evidence type="ECO:0000256" key="1">
    <source>
        <dbReference type="ARBA" id="ARBA00004239"/>
    </source>
</evidence>
<dbReference type="GO" id="GO:0005576">
    <property type="term" value="C:extracellular region"/>
    <property type="evidence" value="ECO:0007669"/>
    <property type="project" value="UniProtKB-SubCell"/>
</dbReference>